<dbReference type="SUPFAM" id="SSF75516">
    <property type="entry name" value="Pheromone-binding domain of LuxR-like quorum-sensing transcription factors"/>
    <property type="match status" value="1"/>
</dbReference>
<reference evidence="5" key="1">
    <citation type="submission" date="2004-09" db="EMBL/GenBank/DDBJ databases">
        <title>Widespread occurrence of genes encoding the LuxR-type regulators in both clinical and environmental isolates of Aeromonas.</title>
        <authorList>
            <person name="Jangid K."/>
            <person name="Verma P."/>
            <person name="Nair B.G."/>
            <person name="Patole M.S."/>
            <person name="Shouche Y.S."/>
        </authorList>
    </citation>
    <scope>NUCLEOTIDE SEQUENCE</scope>
    <source>
        <strain evidence="5">ATCC 43946</strain>
    </source>
</reference>
<name>A1KYS2_9GAMM</name>
<dbReference type="PANTHER" id="PTHR44688">
    <property type="entry name" value="DNA-BINDING TRANSCRIPTIONAL ACTIVATOR DEVR_DOSR"/>
    <property type="match status" value="1"/>
</dbReference>
<dbReference type="PROSITE" id="PS50043">
    <property type="entry name" value="HTH_LUXR_2"/>
    <property type="match status" value="1"/>
</dbReference>
<dbReference type="InterPro" id="IPR000792">
    <property type="entry name" value="Tscrpt_reg_LuxR_C"/>
</dbReference>
<dbReference type="PANTHER" id="PTHR44688:SF16">
    <property type="entry name" value="DNA-BINDING TRANSCRIPTIONAL ACTIVATOR DEVR_DOSR"/>
    <property type="match status" value="1"/>
</dbReference>
<dbReference type="InterPro" id="IPR016032">
    <property type="entry name" value="Sig_transdc_resp-reg_C-effctor"/>
</dbReference>
<sequence length="260" mass="29558">MKQDQLLEYLEHFTSVTDGDRLAELISRFTLGMGYDYYRFAVIILMSMQRRKVVLFNQCPDSWVQAYTANHMLACDPIIQLARKQTLPLYWNRREERGRFLQEGSRDVMGLAAEFGLRNGISFPLHRAAGGKGIMSFIISERASRDLLLESSPLLSWMSNYIFEAAIRIVRVSLREDDPQEALTARETECLFLATEGKTSGEIACILGITERPVNYHLNQVTRKTGSMNRCQAIIKGVSSGILLPNLEQVVVTNFPKLMQ</sequence>
<evidence type="ECO:0000259" key="4">
    <source>
        <dbReference type="PROSITE" id="PS50043"/>
    </source>
</evidence>
<dbReference type="AlphaFoldDB" id="A1KYS2"/>
<keyword evidence="3" id="KW-0804">Transcription</keyword>
<dbReference type="Gene3D" id="3.30.450.80">
    <property type="entry name" value="Transcription factor LuxR-like, autoinducer-binding domain"/>
    <property type="match status" value="1"/>
</dbReference>
<keyword evidence="1" id="KW-0805">Transcription regulation</keyword>
<dbReference type="InterPro" id="IPR036693">
    <property type="entry name" value="TF_LuxR_autoind-bd_dom_sf"/>
</dbReference>
<dbReference type="Pfam" id="PF00196">
    <property type="entry name" value="GerE"/>
    <property type="match status" value="1"/>
</dbReference>
<evidence type="ECO:0000256" key="2">
    <source>
        <dbReference type="ARBA" id="ARBA00023125"/>
    </source>
</evidence>
<organism evidence="5">
    <name type="scientific">Aeromonas diversa CDC 2478-85</name>
    <dbReference type="NCBI Taxonomy" id="1268237"/>
    <lineage>
        <taxon>Bacteria</taxon>
        <taxon>Pseudomonadati</taxon>
        <taxon>Pseudomonadota</taxon>
        <taxon>Gammaproteobacteria</taxon>
        <taxon>Aeromonadales</taxon>
        <taxon>Aeromonadaceae</taxon>
        <taxon>Aeromonas</taxon>
    </lineage>
</organism>
<dbReference type="Pfam" id="PF03472">
    <property type="entry name" value="Autoind_bind"/>
    <property type="match status" value="1"/>
</dbReference>
<dbReference type="EMBL" id="AY764313">
    <property type="protein sequence ID" value="AAX12566.1"/>
    <property type="molecule type" value="Genomic_DNA"/>
</dbReference>
<evidence type="ECO:0000256" key="1">
    <source>
        <dbReference type="ARBA" id="ARBA00023015"/>
    </source>
</evidence>
<feature type="domain" description="HTH luxR-type" evidence="4">
    <location>
        <begin position="176"/>
        <end position="241"/>
    </location>
</feature>
<evidence type="ECO:0000313" key="5">
    <source>
        <dbReference type="EMBL" id="AAX12566.1"/>
    </source>
</evidence>
<keyword evidence="2" id="KW-0238">DNA-binding</keyword>
<protein>
    <submittedName>
        <fullName evidence="5">LuxR-type transcriptional regulator</fullName>
    </submittedName>
</protein>
<dbReference type="SUPFAM" id="SSF46894">
    <property type="entry name" value="C-terminal effector domain of the bipartite response regulators"/>
    <property type="match status" value="1"/>
</dbReference>
<evidence type="ECO:0000256" key="3">
    <source>
        <dbReference type="ARBA" id="ARBA00023163"/>
    </source>
</evidence>
<dbReference type="PRINTS" id="PR00038">
    <property type="entry name" value="HTHLUXR"/>
</dbReference>
<proteinExistence type="predicted"/>
<dbReference type="GO" id="GO:0006355">
    <property type="term" value="P:regulation of DNA-templated transcription"/>
    <property type="evidence" value="ECO:0007669"/>
    <property type="project" value="InterPro"/>
</dbReference>
<accession>A1KYS2</accession>
<dbReference type="GO" id="GO:0003677">
    <property type="term" value="F:DNA binding"/>
    <property type="evidence" value="ECO:0007669"/>
    <property type="project" value="UniProtKB-KW"/>
</dbReference>
<dbReference type="InterPro" id="IPR005143">
    <property type="entry name" value="TF_LuxR_autoind-bd_dom"/>
</dbReference>
<dbReference type="Gene3D" id="1.10.10.10">
    <property type="entry name" value="Winged helix-like DNA-binding domain superfamily/Winged helix DNA-binding domain"/>
    <property type="match status" value="1"/>
</dbReference>
<dbReference type="CDD" id="cd06170">
    <property type="entry name" value="LuxR_C_like"/>
    <property type="match status" value="1"/>
</dbReference>
<dbReference type="InterPro" id="IPR036388">
    <property type="entry name" value="WH-like_DNA-bd_sf"/>
</dbReference>
<dbReference type="SMART" id="SM00421">
    <property type="entry name" value="HTH_LUXR"/>
    <property type="match status" value="1"/>
</dbReference>